<dbReference type="Proteomes" id="UP000030011">
    <property type="component" value="Unassembled WGS sequence"/>
</dbReference>
<dbReference type="EMBL" id="AVPK01000004">
    <property type="protein sequence ID" value="KGN37735.1"/>
    <property type="molecule type" value="Genomic_DNA"/>
</dbReference>
<keyword evidence="3" id="KW-1185">Reference proteome</keyword>
<name>A0A0A0JJZ3_9MICO</name>
<evidence type="ECO:0008006" key="4">
    <source>
        <dbReference type="Google" id="ProtNLM"/>
    </source>
</evidence>
<reference evidence="2 3" key="1">
    <citation type="submission" date="2013-08" db="EMBL/GenBank/DDBJ databases">
        <title>The genome sequence of Knoellia subterranea.</title>
        <authorList>
            <person name="Zhu W."/>
            <person name="Wang G."/>
        </authorList>
    </citation>
    <scope>NUCLEOTIDE SEQUENCE [LARGE SCALE GENOMIC DNA]</scope>
    <source>
        <strain evidence="2 3">KCTC 19937</strain>
    </source>
</reference>
<dbReference type="AlphaFoldDB" id="A0A0A0JJZ3"/>
<evidence type="ECO:0000313" key="3">
    <source>
        <dbReference type="Proteomes" id="UP000030011"/>
    </source>
</evidence>
<organism evidence="2 3">
    <name type="scientific">Knoellia subterranea KCTC 19937</name>
    <dbReference type="NCBI Taxonomy" id="1385521"/>
    <lineage>
        <taxon>Bacteria</taxon>
        <taxon>Bacillati</taxon>
        <taxon>Actinomycetota</taxon>
        <taxon>Actinomycetes</taxon>
        <taxon>Micrococcales</taxon>
        <taxon>Intrasporangiaceae</taxon>
        <taxon>Knoellia</taxon>
    </lineage>
</organism>
<protein>
    <recommendedName>
        <fullName evidence="4">Alpha/beta hydrolase</fullName>
    </recommendedName>
</protein>
<dbReference type="InterPro" id="IPR029058">
    <property type="entry name" value="AB_hydrolase_fold"/>
</dbReference>
<dbReference type="STRING" id="1385521.N803_11805"/>
<proteinExistence type="predicted"/>
<feature type="compositionally biased region" description="Low complexity" evidence="1">
    <location>
        <begin position="21"/>
        <end position="38"/>
    </location>
</feature>
<feature type="region of interest" description="Disordered" evidence="1">
    <location>
        <begin position="14"/>
        <end position="50"/>
    </location>
</feature>
<accession>A0A0A0JJZ3</accession>
<dbReference type="SUPFAM" id="SSF53474">
    <property type="entry name" value="alpha/beta-Hydrolases"/>
    <property type="match status" value="1"/>
</dbReference>
<comment type="caution">
    <text evidence="2">The sequence shown here is derived from an EMBL/GenBank/DDBJ whole genome shotgun (WGS) entry which is preliminary data.</text>
</comment>
<evidence type="ECO:0000313" key="2">
    <source>
        <dbReference type="EMBL" id="KGN37735.1"/>
    </source>
</evidence>
<gene>
    <name evidence="2" type="ORF">N803_11805</name>
</gene>
<dbReference type="RefSeq" id="WP_035904141.1">
    <property type="nucleotide sequence ID" value="NZ_AVPK01000004.1"/>
</dbReference>
<sequence>MTLLGRTTSVLCHERAKPEWGSPALASSDSGGDATSAPTGSSPKPAASGPALTDVVAHLIEATPDAKVVVVAASAGGPTAIQLATRADSGIAAAVALSPGGIEGIVEEGETKLSTQEAADNVRVPTLVVTDPDDTSVDSATIARLAADPPEVLTVETLPAASGHAQEVLYDTQNPSRPSAFRVRLLTFLASGG</sequence>
<evidence type="ECO:0000256" key="1">
    <source>
        <dbReference type="SAM" id="MobiDB-lite"/>
    </source>
</evidence>
<dbReference type="Gene3D" id="3.40.50.1820">
    <property type="entry name" value="alpha/beta hydrolase"/>
    <property type="match status" value="1"/>
</dbReference>